<reference evidence="1" key="2">
    <citation type="journal article" date="2015" name="Data Brief">
        <title>Shoot transcriptome of the giant reed, Arundo donax.</title>
        <authorList>
            <person name="Barrero R.A."/>
            <person name="Guerrero F.D."/>
            <person name="Moolhuijzen P."/>
            <person name="Goolsby J.A."/>
            <person name="Tidwell J."/>
            <person name="Bellgard S.E."/>
            <person name="Bellgard M.I."/>
        </authorList>
    </citation>
    <scope>NUCLEOTIDE SEQUENCE</scope>
    <source>
        <tissue evidence="1">Shoot tissue taken approximately 20 cm above the soil surface</tissue>
    </source>
</reference>
<protein>
    <submittedName>
        <fullName evidence="1">Uncharacterized protein</fullName>
    </submittedName>
</protein>
<sequence length="107" mass="11676">MIRDRDVGVDDLELCADVVLGAVELATELVIEGRFFTGVDGRFLTGVDGRVLTGIEDRVGNGREDGTDGFDTVRVEVRLLGVVGLELTEEMLALRTDDLLLLDIRVD</sequence>
<proteinExistence type="predicted"/>
<accession>A0A0A9EAX7</accession>
<evidence type="ECO:0000313" key="1">
    <source>
        <dbReference type="EMBL" id="JAD93117.1"/>
    </source>
</evidence>
<reference evidence="1" key="1">
    <citation type="submission" date="2014-09" db="EMBL/GenBank/DDBJ databases">
        <authorList>
            <person name="Magalhaes I.L.F."/>
            <person name="Oliveira U."/>
            <person name="Santos F.R."/>
            <person name="Vidigal T.H.D.A."/>
            <person name="Brescovit A.D."/>
            <person name="Santos A.J."/>
        </authorList>
    </citation>
    <scope>NUCLEOTIDE SEQUENCE</scope>
    <source>
        <tissue evidence="1">Shoot tissue taken approximately 20 cm above the soil surface</tissue>
    </source>
</reference>
<name>A0A0A9EAX7_ARUDO</name>
<dbReference type="EMBL" id="GBRH01204778">
    <property type="protein sequence ID" value="JAD93117.1"/>
    <property type="molecule type" value="Transcribed_RNA"/>
</dbReference>
<dbReference type="AlphaFoldDB" id="A0A0A9EAX7"/>
<organism evidence="1">
    <name type="scientific">Arundo donax</name>
    <name type="common">Giant reed</name>
    <name type="synonym">Donax arundinaceus</name>
    <dbReference type="NCBI Taxonomy" id="35708"/>
    <lineage>
        <taxon>Eukaryota</taxon>
        <taxon>Viridiplantae</taxon>
        <taxon>Streptophyta</taxon>
        <taxon>Embryophyta</taxon>
        <taxon>Tracheophyta</taxon>
        <taxon>Spermatophyta</taxon>
        <taxon>Magnoliopsida</taxon>
        <taxon>Liliopsida</taxon>
        <taxon>Poales</taxon>
        <taxon>Poaceae</taxon>
        <taxon>PACMAD clade</taxon>
        <taxon>Arundinoideae</taxon>
        <taxon>Arundineae</taxon>
        <taxon>Arundo</taxon>
    </lineage>
</organism>